<accession>A0A8J6AYS3</accession>
<feature type="region of interest" description="Disordered" evidence="4">
    <location>
        <begin position="1"/>
        <end position="29"/>
    </location>
</feature>
<keyword evidence="5" id="KW-1133">Transmembrane helix</keyword>
<keyword evidence="5" id="KW-0812">Transmembrane</keyword>
<feature type="region of interest" description="Disordered" evidence="4">
    <location>
        <begin position="810"/>
        <end position="844"/>
    </location>
</feature>
<dbReference type="Gene3D" id="1.20.120.50">
    <property type="entry name" value="Hemerythrin-like"/>
    <property type="match status" value="1"/>
</dbReference>
<keyword evidence="5" id="KW-0472">Membrane</keyword>
<keyword evidence="9" id="KW-1185">Reference proteome</keyword>
<feature type="transmembrane region" description="Helical" evidence="5">
    <location>
        <begin position="863"/>
        <end position="885"/>
    </location>
</feature>
<gene>
    <name evidence="8" type="ORF">J8273_3698</name>
</gene>
<dbReference type="PANTHER" id="PTHR37164:SF1">
    <property type="entry name" value="BACTERIOHEMERYTHRIN"/>
    <property type="match status" value="1"/>
</dbReference>
<feature type="transmembrane region" description="Helical" evidence="5">
    <location>
        <begin position="301"/>
        <end position="321"/>
    </location>
</feature>
<dbReference type="InterPro" id="IPR057352">
    <property type="entry name" value="TPR_TmcB/C"/>
</dbReference>
<dbReference type="NCBIfam" id="TIGR02481">
    <property type="entry name" value="hemeryth_dom"/>
    <property type="match status" value="1"/>
</dbReference>
<feature type="region of interest" description="Disordered" evidence="4">
    <location>
        <begin position="1232"/>
        <end position="1264"/>
    </location>
</feature>
<feature type="transmembrane region" description="Helical" evidence="5">
    <location>
        <begin position="204"/>
        <end position="227"/>
    </location>
</feature>
<dbReference type="PANTHER" id="PTHR37164">
    <property type="entry name" value="BACTERIOHEMERYTHRIN"/>
    <property type="match status" value="1"/>
</dbReference>
<evidence type="ECO:0000256" key="3">
    <source>
        <dbReference type="ARBA" id="ARBA00023004"/>
    </source>
</evidence>
<dbReference type="EMBL" id="JAHDYR010000013">
    <property type="protein sequence ID" value="KAG9394725.1"/>
    <property type="molecule type" value="Genomic_DNA"/>
</dbReference>
<keyword evidence="2" id="KW-0479">Metal-binding</keyword>
<evidence type="ECO:0000256" key="4">
    <source>
        <dbReference type="SAM" id="MobiDB-lite"/>
    </source>
</evidence>
<feature type="transmembrane region" description="Helical" evidence="5">
    <location>
        <begin position="341"/>
        <end position="362"/>
    </location>
</feature>
<evidence type="ECO:0000259" key="6">
    <source>
        <dbReference type="Pfam" id="PF01814"/>
    </source>
</evidence>
<evidence type="ECO:0000256" key="5">
    <source>
        <dbReference type="SAM" id="Phobius"/>
    </source>
</evidence>
<dbReference type="InterPro" id="IPR012827">
    <property type="entry name" value="Hemerythrin_metal-bd"/>
</dbReference>
<keyword evidence="3" id="KW-0408">Iron</keyword>
<evidence type="ECO:0000259" key="7">
    <source>
        <dbReference type="Pfam" id="PF25474"/>
    </source>
</evidence>
<evidence type="ECO:0000313" key="8">
    <source>
        <dbReference type="EMBL" id="KAG9394725.1"/>
    </source>
</evidence>
<feature type="region of interest" description="Disordered" evidence="4">
    <location>
        <begin position="1292"/>
        <end position="1386"/>
    </location>
</feature>
<feature type="compositionally biased region" description="Low complexity" evidence="4">
    <location>
        <begin position="1234"/>
        <end position="1253"/>
    </location>
</feature>
<feature type="region of interest" description="Disordered" evidence="4">
    <location>
        <begin position="1177"/>
        <end position="1209"/>
    </location>
</feature>
<dbReference type="InterPro" id="IPR035938">
    <property type="entry name" value="Hemerythrin-like_sf"/>
</dbReference>
<dbReference type="SUPFAM" id="SSF47188">
    <property type="entry name" value="Hemerythrin-like"/>
    <property type="match status" value="1"/>
</dbReference>
<organism evidence="8 9">
    <name type="scientific">Carpediemonas membranifera</name>
    <dbReference type="NCBI Taxonomy" id="201153"/>
    <lineage>
        <taxon>Eukaryota</taxon>
        <taxon>Metamonada</taxon>
        <taxon>Carpediemonas-like organisms</taxon>
        <taxon>Carpediemonas</taxon>
    </lineage>
</organism>
<evidence type="ECO:0000256" key="1">
    <source>
        <dbReference type="ARBA" id="ARBA00010587"/>
    </source>
</evidence>
<feature type="transmembrane region" description="Helical" evidence="5">
    <location>
        <begin position="76"/>
        <end position="95"/>
    </location>
</feature>
<evidence type="ECO:0000313" key="9">
    <source>
        <dbReference type="Proteomes" id="UP000717585"/>
    </source>
</evidence>
<sequence>MSSHGGSRPGSQAGSHHSSRPASSVGSSVMSMATTGGRDVYNSISISNGILANMEKSLFAFLYAVTKENKIIGGDYLSVILLVFGTLQLLSAILGQMRTDIPYVSDVVDIVIAPFSIRSAMIYEFSSAVYFCLLGAVVVFIFSIVSIGVIYGYYFTRGVPRILFPLRILRIAITLLLSVIIIPALNILFYPLTELSWSMNWATVVAPFSVTLGIILIMYGTAISLVFFDRSIRSPSAFARRTGLPDLLLFMTKAFITVVKYTNGIVYIKFILLVGVLLFALAHLVTHVTLVPYLRRSTQAIVTLLGSLVVCSSIVTVSVTVTEMLSEFTSYKENEIMWGTVAVSSCSLVLVPLPMIFCYIHIRLVSYNLYKNSLARYFSDLRLKIRRRREDADGATRQGITFMGGAGDEDTEDDEPLSLTAVDLVAHSNHTALPSTKKLLTLIDRYPNVSAPRWARQPESYTRKLKMRFRSVSAEHAIRFLIHAVSNDDRLREAIDKMVMEAIDQVRGIGDKRNALNRAYLTPLDRFCESELMKSTNKHDIGFHTLKGKIKFQDIEHFIPKNLRPFGQDIGVLYDNMTKAYRERARLLLRITDEVTLAATRMYANDARVAMVRADFLDSFGTVLYGATKTNVVTELQRCGQTRPSMLTRFHIYTYQRAFEDMDGHHPTAGASVDFMRRLDYSRKLKTAHRAHRRCVRLLHQFWEAIEIKNQTTAMNVVASFIENESIAMRTYLHLVRKFPEKKDVYREFGVFLEEVCDEDEAAKQMFTFGDIAEDNEGQVDMGAGFELGVSGQAKQSIFNAIGKKIKRNQSRSAEQLSSAGRSKMSDTVSESSAGMSSLEDEEDTNDRLAAKSLVDIPLRRRLILFHGVVAGTILFTLLLFPLLFLGSYDYSKLMGVIHDFGHVQVAANRMAITARAALTAGYLGVTDLASFNAARIATAGDETEVQCYMAPEFVIAQIEEDVSVLRSHLDEIYTTINNDYISQAVAYLLAPLGLVFDSFEFSPTEVFFDRVIPSLAKSTEETLSYYEMGLSLALHGETVSEFVSGGFVDPATPAEYRSLLLNGPVTFTSATNYLINRLLLEMLILSALTLIFMFCLSCTAPMVMTVLGTYIYRRSANKMISSRAIALTLFDSIPKGIVQDRVFMYDKKSRARFADEEAALLDELMDQSDMLVTAVGAEGSDPPISDRVSQAGSEDKGSAGSGDSDVSETDSMIMARVAKGLSGSFATLRSNISTSRRSSTSSRGGPLLSPLRRATDPALYQGHRRTSIVSSAMSIEEDPYEDYYDTTVTSDSDEARTLSQHGSSAVYPSFTLPSEDKPASPADVNASQAMPLPLDLPEQTPSHHGSVADSPPATHDQMIIVPGATPGQETNAEAASPGKKKKPRGMTFEEFKKIDQATIDKVVYDGKRPDDIVNARAEKMKAAREGKLEKSDEVSDAARQVQFGMSSVMTRMMWRWFGGLLVLWLTTTILCVIPGAIFLAMQYVPPIAVNAIVRQVDSLGLAHWVQEAQLNRTVIEQSFSAADIEALGAVTVTQPESSALTRSMLASLSEDLFSAVSEANTELMQSHADAVTGFGSSNIFTGIMATDVYALTYETLDCQLDPKYESHCTDDTLTSDFPLHRPSFYVESIMSYGIDGLVRTAIERASESAKEEETAELVTAFILTDLFNAQVAVVDGYVDTIQFLASALEVLIIIILVFLPIMSVFIYLITIRPVVSSLLIQSKVGLRLMNLIPKEVAEQEFVVWDDSFSTGIETFDRQHRKLFALINSLHQGMIMNDHLKIDGVLRGLINYTVVHFENEAKYMREYGYPRTVGHLQQHDIFTDQMKEFYIQHQRGQVDVDIQLLGFLKEWLINHIKKEDFKYTPFMKANVPEFHS</sequence>
<feature type="transmembrane region" description="Helical" evidence="5">
    <location>
        <begin position="270"/>
        <end position="294"/>
    </location>
</feature>
<feature type="transmembrane region" description="Helical" evidence="5">
    <location>
        <begin position="1691"/>
        <end position="1710"/>
    </location>
</feature>
<dbReference type="Pfam" id="PF25474">
    <property type="entry name" value="TPR_TmcB"/>
    <property type="match status" value="1"/>
</dbReference>
<dbReference type="Proteomes" id="UP000717585">
    <property type="component" value="Unassembled WGS sequence"/>
</dbReference>
<dbReference type="InterPro" id="IPR012312">
    <property type="entry name" value="Hemerythrin-like"/>
</dbReference>
<feature type="domain" description="TmcB/TmcC TPR repeats" evidence="7">
    <location>
        <begin position="668"/>
        <end position="777"/>
    </location>
</feature>
<feature type="compositionally biased region" description="Polar residues" evidence="4">
    <location>
        <begin position="1"/>
        <end position="12"/>
    </location>
</feature>
<protein>
    <submittedName>
        <fullName evidence="8">Hemerythrin HHE cation binding domain</fullName>
    </submittedName>
</protein>
<feature type="compositionally biased region" description="Polar residues" evidence="4">
    <location>
        <begin position="811"/>
        <end position="836"/>
    </location>
</feature>
<dbReference type="Pfam" id="PF01814">
    <property type="entry name" value="Hemerythrin"/>
    <property type="match status" value="1"/>
</dbReference>
<dbReference type="NCBIfam" id="NF033749">
    <property type="entry name" value="bact_hemeryth"/>
    <property type="match status" value="1"/>
</dbReference>
<comment type="similarity">
    <text evidence="1">Belongs to the hemerythrin family.</text>
</comment>
<feature type="transmembrane region" description="Helical" evidence="5">
    <location>
        <begin position="1084"/>
        <end position="1113"/>
    </location>
</feature>
<feature type="compositionally biased region" description="Low complexity" evidence="4">
    <location>
        <begin position="13"/>
        <end position="29"/>
    </location>
</feature>
<feature type="domain" description="Hemerythrin-like" evidence="6">
    <location>
        <begin position="1751"/>
        <end position="1865"/>
    </location>
</feature>
<reference evidence="8" key="1">
    <citation type="submission" date="2021-05" db="EMBL/GenBank/DDBJ databases">
        <title>A free-living protist that lacks canonical eukaryotic 1 DNA replication and segregation systems.</title>
        <authorList>
            <person name="Salas-Leiva D.E."/>
            <person name="Tromer E.C."/>
            <person name="Curtis B.A."/>
            <person name="Jerlstrom-Hultqvist J."/>
            <person name="Kolisko M."/>
            <person name="Yi Z."/>
            <person name="Salas-Leiva J.S."/>
            <person name="Gallot-Lavallee L."/>
            <person name="Kops G.J.P.L."/>
            <person name="Archibald J.M."/>
            <person name="Simpson A.G.B."/>
            <person name="Roger A.J."/>
        </authorList>
    </citation>
    <scope>NUCLEOTIDE SEQUENCE</scope>
    <source>
        <strain evidence="8">BICM</strain>
    </source>
</reference>
<evidence type="ECO:0000256" key="2">
    <source>
        <dbReference type="ARBA" id="ARBA00022723"/>
    </source>
</evidence>
<name>A0A8J6AYS3_9EUKA</name>
<feature type="transmembrane region" description="Helical" evidence="5">
    <location>
        <begin position="168"/>
        <end position="192"/>
    </location>
</feature>
<dbReference type="InterPro" id="IPR050669">
    <property type="entry name" value="Hemerythrin"/>
</dbReference>
<feature type="transmembrane region" description="Helical" evidence="5">
    <location>
        <begin position="1457"/>
        <end position="1482"/>
    </location>
</feature>
<proteinExistence type="inferred from homology"/>
<dbReference type="GO" id="GO:0046872">
    <property type="term" value="F:metal ion binding"/>
    <property type="evidence" value="ECO:0007669"/>
    <property type="project" value="UniProtKB-KW"/>
</dbReference>
<feature type="transmembrane region" description="Helical" evidence="5">
    <location>
        <begin position="128"/>
        <end position="156"/>
    </location>
</feature>
<comment type="caution">
    <text evidence="8">The sequence shown here is derived from an EMBL/GenBank/DDBJ whole genome shotgun (WGS) entry which is preliminary data.</text>
</comment>
<dbReference type="CDD" id="cd12107">
    <property type="entry name" value="Hemerythrin"/>
    <property type="match status" value="1"/>
</dbReference>